<dbReference type="SUPFAM" id="SSF109604">
    <property type="entry name" value="HD-domain/PDEase-like"/>
    <property type="match status" value="1"/>
</dbReference>
<dbReference type="InterPro" id="IPR029016">
    <property type="entry name" value="GAF-like_dom_sf"/>
</dbReference>
<dbReference type="Gene3D" id="1.10.3210.10">
    <property type="entry name" value="Hypothetical protein af1432"/>
    <property type="match status" value="1"/>
</dbReference>
<evidence type="ECO:0000313" key="2">
    <source>
        <dbReference type="EMBL" id="MFC0350302.1"/>
    </source>
</evidence>
<dbReference type="PANTHER" id="PTHR33525:SF3">
    <property type="entry name" value="RIBONUCLEASE Y"/>
    <property type="match status" value="1"/>
</dbReference>
<sequence>MQNISPAREQLLELIRADKSLPTLGIAIAKVVQITSSGEDSVADLAHFILSDVALTQKILRLSNTITYRTPGGVTVTTISRAIFLLGFDTIKANALASLLVEGFNDVRQAQVVRLELVKALCASVCAREIARRCRHPNHEEAAVAALFKNIGRVLVASFDHHLYDKIQSLCTAHPEQSHEICGQLLGCSFERFGETVLHDWKIPTSIINALQITHGDQKKTSVGTEWIRQVASFSDSLASILVNTDTVSAQMPIAERCQRLVKRFGAALDFDAEQLQVILKSVDKEARELANTLEVSMTPVLNASAIDKGVCKGTDSFNEFMLTSFDTQQLEASSRHASGKPMNARDLLLAGVQDATQMLASNQVKLSDLILLVLETLYGAMGFRFATACLLDVKSGKFSARIAVGEKYAERQSAFQFPVLNDNSIFHLAMNNNVDLMISDASNAKVQNLLPDWHKRLLPDTRSFIVLPLVIEGKALGLFYADRACTADEGVPPDETALIKTLKGQLMSAMIKR</sequence>
<dbReference type="Proteomes" id="UP001589844">
    <property type="component" value="Unassembled WGS sequence"/>
</dbReference>
<dbReference type="PROSITE" id="PS51833">
    <property type="entry name" value="HDOD"/>
    <property type="match status" value="1"/>
</dbReference>
<name>A0ABV6IET0_9BURK</name>
<evidence type="ECO:0000313" key="3">
    <source>
        <dbReference type="Proteomes" id="UP001589844"/>
    </source>
</evidence>
<gene>
    <name evidence="2" type="ORF">ACFFJH_10835</name>
</gene>
<dbReference type="Gene3D" id="3.30.450.40">
    <property type="match status" value="1"/>
</dbReference>
<keyword evidence="3" id="KW-1185">Reference proteome</keyword>
<dbReference type="PANTHER" id="PTHR33525">
    <property type="match status" value="1"/>
</dbReference>
<dbReference type="RefSeq" id="WP_390212462.1">
    <property type="nucleotide sequence ID" value="NZ_JBHLXJ010000012.1"/>
</dbReference>
<feature type="domain" description="HDOD" evidence="1">
    <location>
        <begin position="21"/>
        <end position="217"/>
    </location>
</feature>
<dbReference type="EMBL" id="JBHLXJ010000012">
    <property type="protein sequence ID" value="MFC0350302.1"/>
    <property type="molecule type" value="Genomic_DNA"/>
</dbReference>
<dbReference type="SUPFAM" id="SSF55781">
    <property type="entry name" value="GAF domain-like"/>
    <property type="match status" value="1"/>
</dbReference>
<dbReference type="InterPro" id="IPR052340">
    <property type="entry name" value="RNase_Y/CdgJ"/>
</dbReference>
<organism evidence="2 3">
    <name type="scientific">Undibacterium danionis</name>
    <dbReference type="NCBI Taxonomy" id="1812100"/>
    <lineage>
        <taxon>Bacteria</taxon>
        <taxon>Pseudomonadati</taxon>
        <taxon>Pseudomonadota</taxon>
        <taxon>Betaproteobacteria</taxon>
        <taxon>Burkholderiales</taxon>
        <taxon>Oxalobacteraceae</taxon>
        <taxon>Undibacterium</taxon>
    </lineage>
</organism>
<dbReference type="Pfam" id="PF08668">
    <property type="entry name" value="HDOD"/>
    <property type="match status" value="1"/>
</dbReference>
<reference evidence="2 3" key="1">
    <citation type="submission" date="2024-09" db="EMBL/GenBank/DDBJ databases">
        <authorList>
            <person name="Sun Q."/>
            <person name="Mori K."/>
        </authorList>
    </citation>
    <scope>NUCLEOTIDE SEQUENCE [LARGE SCALE GENOMIC DNA]</scope>
    <source>
        <strain evidence="2 3">CCM 8677</strain>
    </source>
</reference>
<comment type="caution">
    <text evidence="2">The sequence shown here is derived from an EMBL/GenBank/DDBJ whole genome shotgun (WGS) entry which is preliminary data.</text>
</comment>
<evidence type="ECO:0000259" key="1">
    <source>
        <dbReference type="PROSITE" id="PS51833"/>
    </source>
</evidence>
<protein>
    <submittedName>
        <fullName evidence="2">HDOD domain-containing protein</fullName>
    </submittedName>
</protein>
<dbReference type="InterPro" id="IPR013976">
    <property type="entry name" value="HDOD"/>
</dbReference>
<accession>A0ABV6IET0</accession>
<proteinExistence type="predicted"/>